<reference evidence="8 9" key="1">
    <citation type="submission" date="2019-02" db="EMBL/GenBank/DDBJ databases">
        <title>Investigation of anaerobic lignin degradation for improved lignocellulosic biofuels.</title>
        <authorList>
            <person name="Deangelis K."/>
        </authorList>
    </citation>
    <scope>NUCLEOTIDE SEQUENCE [LARGE SCALE GENOMIC DNA]</scope>
    <source>
        <strain evidence="8 9">159R</strain>
    </source>
</reference>
<feature type="binding site" evidence="5">
    <location>
        <position position="221"/>
    </location>
    <ligand>
        <name>FAD</name>
        <dbReference type="ChEBI" id="CHEBI:57692"/>
    </ligand>
</feature>
<dbReference type="Pfam" id="PF05199">
    <property type="entry name" value="GMC_oxred_C"/>
    <property type="match status" value="1"/>
</dbReference>
<dbReference type="Gene3D" id="3.50.50.60">
    <property type="entry name" value="FAD/NAD(P)-binding domain"/>
    <property type="match status" value="1"/>
</dbReference>
<comment type="similarity">
    <text evidence="2">Belongs to the GMC oxidoreductase family.</text>
</comment>
<dbReference type="GO" id="GO:0050660">
    <property type="term" value="F:flavin adenine dinucleotide binding"/>
    <property type="evidence" value="ECO:0007669"/>
    <property type="project" value="InterPro"/>
</dbReference>
<gene>
    <name evidence="8" type="ORF">EZJ58_5780</name>
</gene>
<evidence type="ECO:0000256" key="5">
    <source>
        <dbReference type="PIRSR" id="PIRSR000137-2"/>
    </source>
</evidence>
<dbReference type="RefSeq" id="WP_132927636.1">
    <property type="nucleotide sequence ID" value="NZ_SJOI01000001.1"/>
</dbReference>
<dbReference type="PIRSF" id="PIRSF000137">
    <property type="entry name" value="Alcohol_oxidase"/>
    <property type="match status" value="1"/>
</dbReference>
<dbReference type="InterPro" id="IPR007867">
    <property type="entry name" value="GMC_OxRtase_C"/>
</dbReference>
<dbReference type="PROSITE" id="PS51257">
    <property type="entry name" value="PROKAR_LIPOPROTEIN"/>
    <property type="match status" value="1"/>
</dbReference>
<dbReference type="Proteomes" id="UP000294555">
    <property type="component" value="Unassembled WGS sequence"/>
</dbReference>
<dbReference type="GO" id="GO:0016614">
    <property type="term" value="F:oxidoreductase activity, acting on CH-OH group of donors"/>
    <property type="evidence" value="ECO:0007669"/>
    <property type="project" value="InterPro"/>
</dbReference>
<dbReference type="OrthoDB" id="9785276at2"/>
<dbReference type="AlphaFoldDB" id="A0A4R1NI66"/>
<evidence type="ECO:0000313" key="8">
    <source>
        <dbReference type="EMBL" id="TCL07454.1"/>
    </source>
</evidence>
<dbReference type="SUPFAM" id="SSF54373">
    <property type="entry name" value="FAD-linked reductases, C-terminal domain"/>
    <property type="match status" value="1"/>
</dbReference>
<name>A0A4R1NI66_9GAMM</name>
<comment type="cofactor">
    <cofactor evidence="1 5">
        <name>FAD</name>
        <dbReference type="ChEBI" id="CHEBI:57692"/>
    </cofactor>
</comment>
<dbReference type="PANTHER" id="PTHR11552">
    <property type="entry name" value="GLUCOSE-METHANOL-CHOLINE GMC OXIDOREDUCTASE"/>
    <property type="match status" value="1"/>
</dbReference>
<keyword evidence="9" id="KW-1185">Reference proteome</keyword>
<evidence type="ECO:0000259" key="7">
    <source>
        <dbReference type="Pfam" id="PF05199"/>
    </source>
</evidence>
<evidence type="ECO:0000313" key="9">
    <source>
        <dbReference type="Proteomes" id="UP000294555"/>
    </source>
</evidence>
<evidence type="ECO:0000256" key="1">
    <source>
        <dbReference type="ARBA" id="ARBA00001974"/>
    </source>
</evidence>
<dbReference type="InterPro" id="IPR000172">
    <property type="entry name" value="GMC_OxRdtase_N"/>
</dbReference>
<sequence length="548" mass="60482">MDKEYDYIIIGAGSAGCTLANRLSEDPDVRVLLLEAGRWDRDPWLKIPLGWGRILQKRLHDWMYFCEAQDNVGGRRVECARGKVVGGSSSTNAMAWVRGSPADFDRWARDYRLPDWGWDRVMPYFIRQETWSEQPAPERGRAGPVNVQFCRYQDPLIQAYADAAQGAGFNWNDDYNRTGSRPGFARLQMSIRNGSRCSAATAYLRPALGRPNLEVKVGVHVTRLMMSGSRAHGVEFIQDNRVRHVTARREILLSAGVINTPQLLMLSGIGDPAQLKRHGLTTRVPLTGVGKNLQDHPSVIVMYRRKEAGPFHRAMRFDRIAPALLQAWMAGTGFAADVPGGLVGFMNSEAGQEAPDLQMLLTAAPLGAWPYLEPFRKGFADGFACRAVLLHPQSRGEVSLMSDNPLDAPRIFQNFLSTDDEWRALRTAIRRIRDIGRQPALAPFIDVETAPGPQNDSDEALNAFIGQTAITVHHPAGTCRMGAENDAGAVVDSQLRVMGTEGLRVIDASVMPDLTSGNINAPVIMIAERAADMIRQTFNQTQSAPVPA</sequence>
<feature type="domain" description="Glucose-methanol-choline oxidoreductase N-terminal" evidence="6">
    <location>
        <begin position="5"/>
        <end position="297"/>
    </location>
</feature>
<dbReference type="EMBL" id="SJOI01000001">
    <property type="protein sequence ID" value="TCL07454.1"/>
    <property type="molecule type" value="Genomic_DNA"/>
</dbReference>
<keyword evidence="3" id="KW-0285">Flavoprotein</keyword>
<keyword evidence="4 5" id="KW-0274">FAD</keyword>
<dbReference type="Gene3D" id="3.30.560.10">
    <property type="entry name" value="Glucose Oxidase, domain 3"/>
    <property type="match status" value="1"/>
</dbReference>
<dbReference type="Pfam" id="PF00732">
    <property type="entry name" value="GMC_oxred_N"/>
    <property type="match status" value="1"/>
</dbReference>
<dbReference type="InterPro" id="IPR012132">
    <property type="entry name" value="GMC_OxRdtase"/>
</dbReference>
<evidence type="ECO:0000256" key="3">
    <source>
        <dbReference type="ARBA" id="ARBA00022630"/>
    </source>
</evidence>
<comment type="caution">
    <text evidence="8">The sequence shown here is derived from an EMBL/GenBank/DDBJ whole genome shotgun (WGS) entry which is preliminary data.</text>
</comment>
<organism evidence="8 9">
    <name type="scientific">Sodalis ligni</name>
    <dbReference type="NCBI Taxonomy" id="2697027"/>
    <lineage>
        <taxon>Bacteria</taxon>
        <taxon>Pseudomonadati</taxon>
        <taxon>Pseudomonadota</taxon>
        <taxon>Gammaproteobacteria</taxon>
        <taxon>Enterobacterales</taxon>
        <taxon>Bruguierivoracaceae</taxon>
        <taxon>Sodalis</taxon>
    </lineage>
</organism>
<dbReference type="InterPro" id="IPR036188">
    <property type="entry name" value="FAD/NAD-bd_sf"/>
</dbReference>
<evidence type="ECO:0000256" key="2">
    <source>
        <dbReference type="ARBA" id="ARBA00010790"/>
    </source>
</evidence>
<dbReference type="PANTHER" id="PTHR11552:SF147">
    <property type="entry name" value="CHOLINE DEHYDROGENASE, MITOCHONDRIAL"/>
    <property type="match status" value="1"/>
</dbReference>
<protein>
    <submittedName>
        <fullName evidence="8">Choline dehydrogenase/4-pyridoxate dehydrogenase</fullName>
    </submittedName>
</protein>
<dbReference type="SUPFAM" id="SSF51905">
    <property type="entry name" value="FAD/NAD(P)-binding domain"/>
    <property type="match status" value="1"/>
</dbReference>
<evidence type="ECO:0000256" key="4">
    <source>
        <dbReference type="ARBA" id="ARBA00022827"/>
    </source>
</evidence>
<feature type="binding site" evidence="5">
    <location>
        <position position="84"/>
    </location>
    <ligand>
        <name>FAD</name>
        <dbReference type="ChEBI" id="CHEBI:57692"/>
    </ligand>
</feature>
<feature type="domain" description="Glucose-methanol-choline oxidoreductase C-terminal" evidence="7">
    <location>
        <begin position="392"/>
        <end position="527"/>
    </location>
</feature>
<evidence type="ECO:0000259" key="6">
    <source>
        <dbReference type="Pfam" id="PF00732"/>
    </source>
</evidence>
<accession>A0A4R1NI66</accession>
<proteinExistence type="inferred from homology"/>